<organism evidence="3 4">
    <name type="scientific">Limnospira platensis NIES-46</name>
    <dbReference type="NCBI Taxonomy" id="1236695"/>
    <lineage>
        <taxon>Bacteria</taxon>
        <taxon>Bacillati</taxon>
        <taxon>Cyanobacteriota</taxon>
        <taxon>Cyanophyceae</taxon>
        <taxon>Oscillatoriophycideae</taxon>
        <taxon>Oscillatoriales</taxon>
        <taxon>Sirenicapillariaceae</taxon>
        <taxon>Limnospira</taxon>
    </lineage>
</organism>
<feature type="transmembrane region" description="Helical" evidence="1">
    <location>
        <begin position="203"/>
        <end position="221"/>
    </location>
</feature>
<keyword evidence="4" id="KW-1185">Reference proteome</keyword>
<sequence>MTLINTKIRLISLDVFRGIAIAAMILVNNPGSWGYMYPVLQHAQWHGCTPTDVVFPSFLLIVGVAIAFSLSKFSPEHRLGGDGVPPSVYSRIGRRCLLLFLLGLILNGFPNYDLANIRIMGVLQRIAIAYGLSAIAILNLSRRQLWLISIFTLIGYWLAMTMIPVPGYSPGNLSPEGNLGAFIDQTILGSHHLWRGGPYDPEGLFSTAPATVTVIIGYLTGEWLKSQPRNSLTVINLVMFALSSLVVGYLWGIWFPINKALWTSSYVLVTAGWGLLLLAFCYGVIEVKNWRRWGKPFEIMGVNAIFLFVASGLLARILIRIRVGSEPVSPNLKTWIYENIFVSWAGFLNGSLMYAVATVIFWWAIAYIMYNRRWFLKV</sequence>
<name>A0A5M3TAV5_LIMPL</name>
<comment type="caution">
    <text evidence="3">The sequence shown here is derived from an EMBL/GenBank/DDBJ whole genome shotgun (WGS) entry which is preliminary data.</text>
</comment>
<dbReference type="Proteomes" id="UP000326169">
    <property type="component" value="Unassembled WGS sequence"/>
</dbReference>
<feature type="transmembrane region" description="Helical" evidence="1">
    <location>
        <begin position="233"/>
        <end position="254"/>
    </location>
</feature>
<feature type="domain" description="Heparan-alpha-glucosaminide N-acetyltransferase catalytic" evidence="2">
    <location>
        <begin position="9"/>
        <end position="164"/>
    </location>
</feature>
<feature type="transmembrane region" description="Helical" evidence="1">
    <location>
        <begin position="266"/>
        <end position="285"/>
    </location>
</feature>
<keyword evidence="1" id="KW-1133">Transmembrane helix</keyword>
<protein>
    <recommendedName>
        <fullName evidence="2">Heparan-alpha-glucosaminide N-acetyltransferase catalytic domain-containing protein</fullName>
    </recommendedName>
</protein>
<evidence type="ECO:0000256" key="1">
    <source>
        <dbReference type="SAM" id="Phobius"/>
    </source>
</evidence>
<evidence type="ECO:0000259" key="2">
    <source>
        <dbReference type="Pfam" id="PF07786"/>
    </source>
</evidence>
<keyword evidence="1" id="KW-0472">Membrane</keyword>
<dbReference type="GeneID" id="301683806"/>
<reference evidence="3 4" key="1">
    <citation type="journal article" date="2019" name="J Genomics">
        <title>The Draft Genome of a Hydrogen-producing Cyanobacterium, Arthrospira platensis NIES-46.</title>
        <authorList>
            <person name="Suzuki S."/>
            <person name="Yamaguchi H."/>
            <person name="Kawachi M."/>
        </authorList>
    </citation>
    <scope>NUCLEOTIDE SEQUENCE [LARGE SCALE GENOMIC DNA]</scope>
    <source>
        <strain evidence="3 4">NIES-46</strain>
    </source>
</reference>
<dbReference type="Pfam" id="PF07786">
    <property type="entry name" value="HGSNAT_cat"/>
    <property type="match status" value="1"/>
</dbReference>
<feature type="transmembrane region" description="Helical" evidence="1">
    <location>
        <begin position="297"/>
        <end position="321"/>
    </location>
</feature>
<dbReference type="PANTHER" id="PTHR31061">
    <property type="entry name" value="LD22376P"/>
    <property type="match status" value="1"/>
</dbReference>
<dbReference type="RefSeq" id="WP_006616716.1">
    <property type="nucleotide sequence ID" value="NZ_BIMW01000114.1"/>
</dbReference>
<feature type="transmembrane region" description="Helical" evidence="1">
    <location>
        <begin position="53"/>
        <end position="71"/>
    </location>
</feature>
<proteinExistence type="predicted"/>
<feature type="transmembrane region" description="Helical" evidence="1">
    <location>
        <begin position="115"/>
        <end position="138"/>
    </location>
</feature>
<dbReference type="EMBL" id="BIMW01000114">
    <property type="protein sequence ID" value="GCE94936.1"/>
    <property type="molecule type" value="Genomic_DNA"/>
</dbReference>
<gene>
    <name evidence="3" type="ORF">NIES46_29960</name>
</gene>
<feature type="transmembrane region" description="Helical" evidence="1">
    <location>
        <begin position="92"/>
        <end position="109"/>
    </location>
</feature>
<feature type="transmembrane region" description="Helical" evidence="1">
    <location>
        <begin position="145"/>
        <end position="165"/>
    </location>
</feature>
<keyword evidence="1" id="KW-0812">Transmembrane</keyword>
<accession>A0A5M3TAV5</accession>
<evidence type="ECO:0000313" key="3">
    <source>
        <dbReference type="EMBL" id="GCE94936.1"/>
    </source>
</evidence>
<dbReference type="InterPro" id="IPR012429">
    <property type="entry name" value="HGSNAT_cat"/>
</dbReference>
<evidence type="ECO:0000313" key="4">
    <source>
        <dbReference type="Proteomes" id="UP000326169"/>
    </source>
</evidence>
<feature type="transmembrane region" description="Helical" evidence="1">
    <location>
        <begin position="341"/>
        <end position="370"/>
    </location>
</feature>
<feature type="transmembrane region" description="Helical" evidence="1">
    <location>
        <begin position="12"/>
        <end position="33"/>
    </location>
</feature>
<dbReference type="PANTHER" id="PTHR31061:SF24">
    <property type="entry name" value="LD22376P"/>
    <property type="match status" value="1"/>
</dbReference>